<dbReference type="Pfam" id="PF08676">
    <property type="entry name" value="MutL_C"/>
    <property type="match status" value="1"/>
</dbReference>
<feature type="compositionally biased region" description="Polar residues" evidence="4">
    <location>
        <begin position="564"/>
        <end position="584"/>
    </location>
</feature>
<dbReference type="FunFam" id="3.30.565.10:FF:000003">
    <property type="entry name" value="DNA mismatch repair endonuclease MutL"/>
    <property type="match status" value="1"/>
</dbReference>
<evidence type="ECO:0000256" key="2">
    <source>
        <dbReference type="ARBA" id="ARBA00022763"/>
    </source>
</evidence>
<dbReference type="InterPro" id="IPR042120">
    <property type="entry name" value="MutL_C_dimsub"/>
</dbReference>
<dbReference type="Gene3D" id="3.30.1370.100">
    <property type="entry name" value="MutL, C-terminal domain, regulatory subdomain"/>
    <property type="match status" value="1"/>
</dbReference>
<dbReference type="SUPFAM" id="SSF118116">
    <property type="entry name" value="DNA mismatch repair protein MutL"/>
    <property type="match status" value="1"/>
</dbReference>
<keyword evidence="7" id="KW-0067">ATP-binding</keyword>
<dbReference type="GO" id="GO:0032389">
    <property type="term" value="C:MutLalpha complex"/>
    <property type="evidence" value="ECO:0007669"/>
    <property type="project" value="TreeGrafter"/>
</dbReference>
<dbReference type="PROSITE" id="PS00058">
    <property type="entry name" value="DNA_MISMATCH_REPAIR_1"/>
    <property type="match status" value="1"/>
</dbReference>
<evidence type="ECO:0000259" key="5">
    <source>
        <dbReference type="SMART" id="SM00853"/>
    </source>
</evidence>
<dbReference type="Gene3D" id="3.30.230.10">
    <property type="match status" value="1"/>
</dbReference>
<dbReference type="GO" id="GO:0016887">
    <property type="term" value="F:ATP hydrolysis activity"/>
    <property type="evidence" value="ECO:0007669"/>
    <property type="project" value="InterPro"/>
</dbReference>
<dbReference type="PANTHER" id="PTHR10073">
    <property type="entry name" value="DNA MISMATCH REPAIR PROTEIN MLH, PMS, MUTL"/>
    <property type="match status" value="1"/>
</dbReference>
<dbReference type="CDD" id="cd16926">
    <property type="entry name" value="HATPase_MutL-MLH-PMS-like"/>
    <property type="match status" value="1"/>
</dbReference>
<dbReference type="InterPro" id="IPR038973">
    <property type="entry name" value="MutL/Mlh/Pms-like"/>
</dbReference>
<dbReference type="InterPro" id="IPR020568">
    <property type="entry name" value="Ribosomal_Su5_D2-typ_SF"/>
</dbReference>
<dbReference type="GO" id="GO:0006298">
    <property type="term" value="P:mismatch repair"/>
    <property type="evidence" value="ECO:0007669"/>
    <property type="project" value="InterPro"/>
</dbReference>
<dbReference type="GO" id="GO:0030983">
    <property type="term" value="F:mismatched DNA binding"/>
    <property type="evidence" value="ECO:0007669"/>
    <property type="project" value="InterPro"/>
</dbReference>
<organism evidence="7 8">
    <name type="scientific">Malassezia nana</name>
    <dbReference type="NCBI Taxonomy" id="180528"/>
    <lineage>
        <taxon>Eukaryota</taxon>
        <taxon>Fungi</taxon>
        <taxon>Dikarya</taxon>
        <taxon>Basidiomycota</taxon>
        <taxon>Ustilaginomycotina</taxon>
        <taxon>Malasseziomycetes</taxon>
        <taxon>Malasseziales</taxon>
        <taxon>Malasseziaceae</taxon>
        <taxon>Malassezia</taxon>
    </lineage>
</organism>
<evidence type="ECO:0000259" key="6">
    <source>
        <dbReference type="SMART" id="SM01340"/>
    </source>
</evidence>
<dbReference type="FunFam" id="3.30.1370.100:FF:000001">
    <property type="entry name" value="Mismatch repair endonuclease pms1, putative"/>
    <property type="match status" value="1"/>
</dbReference>
<feature type="domain" description="MutL C-terminal dimerisation" evidence="5">
    <location>
        <begin position="680"/>
        <end position="839"/>
    </location>
</feature>
<dbReference type="CDD" id="cd03484">
    <property type="entry name" value="MutL_Trans_hPMS_2_like"/>
    <property type="match status" value="1"/>
</dbReference>
<feature type="region of interest" description="Disordered" evidence="4">
    <location>
        <begin position="441"/>
        <end position="544"/>
    </location>
</feature>
<dbReference type="AlphaFoldDB" id="A0AAF0ELR3"/>
<feature type="compositionally biased region" description="Basic and acidic residues" evidence="4">
    <location>
        <begin position="374"/>
        <end position="395"/>
    </location>
</feature>
<name>A0AAF0ELR3_9BASI</name>
<accession>A0AAF0ELR3</accession>
<dbReference type="Proteomes" id="UP001213623">
    <property type="component" value="Chromosome 6"/>
</dbReference>
<dbReference type="PANTHER" id="PTHR10073:SF52">
    <property type="entry name" value="MISMATCH REPAIR ENDONUCLEASE PMS2"/>
    <property type="match status" value="1"/>
</dbReference>
<evidence type="ECO:0000256" key="3">
    <source>
        <dbReference type="ARBA" id="ARBA00023204"/>
    </source>
</evidence>
<keyword evidence="8" id="KW-1185">Reference proteome</keyword>
<dbReference type="InterPro" id="IPR002099">
    <property type="entry name" value="MutL/Mlh/PMS"/>
</dbReference>
<evidence type="ECO:0000256" key="4">
    <source>
        <dbReference type="SAM" id="MobiDB-lite"/>
    </source>
</evidence>
<dbReference type="GO" id="GO:0061982">
    <property type="term" value="P:meiosis I cell cycle process"/>
    <property type="evidence" value="ECO:0007669"/>
    <property type="project" value="UniProtKB-ARBA"/>
</dbReference>
<feature type="region of interest" description="Disordered" evidence="4">
    <location>
        <begin position="369"/>
        <end position="423"/>
    </location>
</feature>
<feature type="compositionally biased region" description="Acidic residues" evidence="4">
    <location>
        <begin position="448"/>
        <end position="461"/>
    </location>
</feature>
<dbReference type="InterPro" id="IPR014790">
    <property type="entry name" value="MutL_C"/>
</dbReference>
<dbReference type="InterPro" id="IPR013507">
    <property type="entry name" value="DNA_mismatch_S5_2-like"/>
</dbReference>
<keyword evidence="3" id="KW-0234">DNA repair</keyword>
<feature type="domain" description="DNA mismatch repair protein S5" evidence="6">
    <location>
        <begin position="232"/>
        <end position="353"/>
    </location>
</feature>
<dbReference type="SMART" id="SM01340">
    <property type="entry name" value="DNA_mis_repair"/>
    <property type="match status" value="1"/>
</dbReference>
<keyword evidence="7" id="KW-0547">Nucleotide-binding</keyword>
<dbReference type="InterPro" id="IPR014762">
    <property type="entry name" value="DNA_mismatch_repair_CS"/>
</dbReference>
<protein>
    <submittedName>
        <fullName evidence="7">ATP-binding mismatch repair protein</fullName>
    </submittedName>
</protein>
<dbReference type="InterPro" id="IPR037198">
    <property type="entry name" value="MutL_C_sf"/>
</dbReference>
<dbReference type="NCBIfam" id="TIGR00585">
    <property type="entry name" value="mutl"/>
    <property type="match status" value="1"/>
</dbReference>
<reference evidence="7" key="1">
    <citation type="submission" date="2023-03" db="EMBL/GenBank/DDBJ databases">
        <title>Mating type loci evolution in Malassezia.</title>
        <authorList>
            <person name="Coelho M.A."/>
        </authorList>
    </citation>
    <scope>NUCLEOTIDE SEQUENCE</scope>
    <source>
        <strain evidence="7">CBS 9557</strain>
    </source>
</reference>
<feature type="compositionally biased region" description="Low complexity" evidence="4">
    <location>
        <begin position="399"/>
        <end position="417"/>
    </location>
</feature>
<dbReference type="GO" id="GO:0005524">
    <property type="term" value="F:ATP binding"/>
    <property type="evidence" value="ECO:0007669"/>
    <property type="project" value="UniProtKB-KW"/>
</dbReference>
<evidence type="ECO:0000256" key="1">
    <source>
        <dbReference type="ARBA" id="ARBA00006082"/>
    </source>
</evidence>
<dbReference type="Gene3D" id="3.30.1540.20">
    <property type="entry name" value="MutL, C-terminal domain, dimerisation subdomain"/>
    <property type="match status" value="1"/>
</dbReference>
<gene>
    <name evidence="7" type="primary">PMS1</name>
    <name evidence="7" type="ORF">MNAN1_003375</name>
</gene>
<evidence type="ECO:0000313" key="7">
    <source>
        <dbReference type="EMBL" id="WFD28365.1"/>
    </source>
</evidence>
<dbReference type="Gene3D" id="3.30.565.10">
    <property type="entry name" value="Histidine kinase-like ATPase, C-terminal domain"/>
    <property type="match status" value="1"/>
</dbReference>
<dbReference type="InterPro" id="IPR036890">
    <property type="entry name" value="HATPase_C_sf"/>
</dbReference>
<dbReference type="EMBL" id="CP119897">
    <property type="protein sequence ID" value="WFD28365.1"/>
    <property type="molecule type" value="Genomic_DNA"/>
</dbReference>
<sequence length="890" mass="97452">MAEAPRIAPIAPGAVRRIAGAQVVPDMRAAVKELIENALDAGATSIGTCVAPDAELRFKEYGLGGIEVVDNGSGIRKEDYSMIGRRHHTSKLTSFDDLARVATFGFRGEALASLCSVAHVTLLTATERDAPMGTLLELAHDGSLKACDKRIARQRGTTVTLSQLLAPLPVRRRELEKNVKREFAKAQAIIQAYALVCEGVRWASSVLLPDGRRVSQLIVRAATGPQYLGANMTALFGPKAAATVQPLQLDLGEDGVRMVGLVSKPALGSGRSSGDRQYFYLNGRPWDCPKLAHIFNQVYHTFNAMQYPCVVADLRLGRHAYDVNVSPDKRTLYLHEEAALFERIRVALEQVWEPTRGVLRVQNQAFESLAPADEAPKRNAPEASREPTKTPRLEEPTVSTWSASWSSPPSSQESNATQGVSSMRAQFRQAVRNFAVRRAQAPDYVSEHEEDTSMGADEDASSIEASDGASSEDELQGTSRSSSACPSASVAPRDTLRRPSSPIVPAPAEPVPTLAPAEPVPREEPRHETQTSSPRALAPPTSEPVLVQEECAAPRKDTVEATPTLPSSVQPTVRSQRKSVTPTPASLEASESLDAAPCSPDASRNTARSRWTEPRSPAALPDTTLTLPFHLPDFYGRLEHVPGPSAPRVWQGAEVGVPDEQVVAALERVLCKSDFAHMRVVGQFNLGFIIARRVTHDMDDLFIIDQHAADEKFNFETLQRTTKIHSQQLLRPEPIELAPTDELVAMEHAAWLRMNGFDIQMDEEAPPGHRVKLLSKPVSKDTVFDLHGACLLLMLDLEELLYQLREAHHGLECRVRCSKVHDMLASRSCRKSIMVGSALDLRQMRQVVEHMGETEQPWNCPHGRPTIRHLTTLGTPPSARPVAWSALSLL</sequence>
<feature type="compositionally biased region" description="Low complexity" evidence="4">
    <location>
        <begin position="479"/>
        <end position="493"/>
    </location>
</feature>
<dbReference type="Pfam" id="PF13589">
    <property type="entry name" value="HATPase_c_3"/>
    <property type="match status" value="1"/>
</dbReference>
<dbReference type="InterPro" id="IPR014721">
    <property type="entry name" value="Ribsml_uS5_D2-typ_fold_subgr"/>
</dbReference>
<dbReference type="SUPFAM" id="SSF55874">
    <property type="entry name" value="ATPase domain of HSP90 chaperone/DNA topoisomerase II/histidine kinase"/>
    <property type="match status" value="1"/>
</dbReference>
<feature type="region of interest" description="Disordered" evidence="4">
    <location>
        <begin position="556"/>
        <end position="624"/>
    </location>
</feature>
<dbReference type="SUPFAM" id="SSF54211">
    <property type="entry name" value="Ribosomal protein S5 domain 2-like"/>
    <property type="match status" value="1"/>
</dbReference>
<evidence type="ECO:0000313" key="8">
    <source>
        <dbReference type="Proteomes" id="UP001213623"/>
    </source>
</evidence>
<dbReference type="InterPro" id="IPR042121">
    <property type="entry name" value="MutL_C_regsub"/>
</dbReference>
<feature type="compositionally biased region" description="Low complexity" evidence="4">
    <location>
        <begin position="585"/>
        <end position="596"/>
    </location>
</feature>
<keyword evidence="2" id="KW-0227">DNA damage</keyword>
<proteinExistence type="inferred from homology"/>
<comment type="similarity">
    <text evidence="1">Belongs to the DNA mismatch repair MutL/HexB family.</text>
</comment>
<feature type="compositionally biased region" description="Basic and acidic residues" evidence="4">
    <location>
        <begin position="520"/>
        <end position="529"/>
    </location>
</feature>
<dbReference type="Pfam" id="PF01119">
    <property type="entry name" value="DNA_mis_repair"/>
    <property type="match status" value="1"/>
</dbReference>
<dbReference type="SMART" id="SM00853">
    <property type="entry name" value="MutL_C"/>
    <property type="match status" value="1"/>
</dbReference>
<dbReference type="GO" id="GO:0140664">
    <property type="term" value="F:ATP-dependent DNA damage sensor activity"/>
    <property type="evidence" value="ECO:0007669"/>
    <property type="project" value="InterPro"/>
</dbReference>